<evidence type="ECO:0000256" key="4">
    <source>
        <dbReference type="ARBA" id="ARBA00022692"/>
    </source>
</evidence>
<feature type="transmembrane region" description="Helical" evidence="7">
    <location>
        <begin position="96"/>
        <end position="114"/>
    </location>
</feature>
<feature type="transmembrane region" description="Helical" evidence="7">
    <location>
        <begin position="37"/>
        <end position="57"/>
    </location>
</feature>
<comment type="similarity">
    <text evidence="2">Belongs to the EamA transporter family.</text>
</comment>
<feature type="domain" description="EamA" evidence="8">
    <location>
        <begin position="9"/>
        <end position="138"/>
    </location>
</feature>
<feature type="transmembrane region" description="Helical" evidence="7">
    <location>
        <begin position="153"/>
        <end position="172"/>
    </location>
</feature>
<protein>
    <submittedName>
        <fullName evidence="9">Permease of the drug/metabolite transporter (DMT) superfamily</fullName>
    </submittedName>
</protein>
<evidence type="ECO:0000256" key="2">
    <source>
        <dbReference type="ARBA" id="ARBA00007362"/>
    </source>
</evidence>
<dbReference type="InterPro" id="IPR000620">
    <property type="entry name" value="EamA_dom"/>
</dbReference>
<reference evidence="9 10" key="1">
    <citation type="submission" date="2016-10" db="EMBL/GenBank/DDBJ databases">
        <authorList>
            <person name="de Groot N.N."/>
        </authorList>
    </citation>
    <scope>NUCLEOTIDE SEQUENCE [LARGE SCALE GENOMIC DNA]</scope>
    <source>
        <strain evidence="9 10">DSM 23310</strain>
    </source>
</reference>
<organism evidence="9 10">
    <name type="scientific">Tepidimicrobium xylanilyticum</name>
    <dbReference type="NCBI Taxonomy" id="1123352"/>
    <lineage>
        <taxon>Bacteria</taxon>
        <taxon>Bacillati</taxon>
        <taxon>Bacillota</taxon>
        <taxon>Tissierellia</taxon>
        <taxon>Tissierellales</taxon>
        <taxon>Tepidimicrobiaceae</taxon>
        <taxon>Tepidimicrobium</taxon>
    </lineage>
</organism>
<keyword evidence="3" id="KW-1003">Cell membrane</keyword>
<dbReference type="PANTHER" id="PTHR42920:SF5">
    <property type="entry name" value="EAMA DOMAIN-CONTAINING PROTEIN"/>
    <property type="match status" value="1"/>
</dbReference>
<keyword evidence="6 7" id="KW-0472">Membrane</keyword>
<evidence type="ECO:0000259" key="8">
    <source>
        <dbReference type="Pfam" id="PF00892"/>
    </source>
</evidence>
<dbReference type="Proteomes" id="UP000198828">
    <property type="component" value="Unassembled WGS sequence"/>
</dbReference>
<evidence type="ECO:0000313" key="9">
    <source>
        <dbReference type="EMBL" id="SDW90020.1"/>
    </source>
</evidence>
<feature type="transmembrane region" description="Helical" evidence="7">
    <location>
        <begin position="211"/>
        <end position="229"/>
    </location>
</feature>
<feature type="transmembrane region" description="Helical" evidence="7">
    <location>
        <begin position="267"/>
        <end position="283"/>
    </location>
</feature>
<keyword evidence="4 7" id="KW-0812">Transmembrane</keyword>
<keyword evidence="10" id="KW-1185">Reference proteome</keyword>
<evidence type="ECO:0000256" key="7">
    <source>
        <dbReference type="SAM" id="Phobius"/>
    </source>
</evidence>
<proteinExistence type="inferred from homology"/>
<evidence type="ECO:0000256" key="3">
    <source>
        <dbReference type="ARBA" id="ARBA00022475"/>
    </source>
</evidence>
<evidence type="ECO:0000313" key="10">
    <source>
        <dbReference type="Proteomes" id="UP000198828"/>
    </source>
</evidence>
<dbReference type="EMBL" id="FNNG01000005">
    <property type="protein sequence ID" value="SDW90020.1"/>
    <property type="molecule type" value="Genomic_DNA"/>
</dbReference>
<dbReference type="Pfam" id="PF00892">
    <property type="entry name" value="EamA"/>
    <property type="match status" value="2"/>
</dbReference>
<accession>A0A1H2XB04</accession>
<comment type="subcellular location">
    <subcellularLocation>
        <location evidence="1">Cell membrane</location>
        <topology evidence="1">Multi-pass membrane protein</topology>
    </subcellularLocation>
</comment>
<dbReference type="AlphaFoldDB" id="A0A1H2XB04"/>
<dbReference type="GO" id="GO:0005886">
    <property type="term" value="C:plasma membrane"/>
    <property type="evidence" value="ECO:0007669"/>
    <property type="project" value="UniProtKB-SubCell"/>
</dbReference>
<feature type="transmembrane region" description="Helical" evidence="7">
    <location>
        <begin position="121"/>
        <end position="141"/>
    </location>
</feature>
<keyword evidence="5 7" id="KW-1133">Transmembrane helix</keyword>
<dbReference type="OrthoDB" id="9804865at2"/>
<name>A0A1H2XB04_9FIRM</name>
<feature type="domain" description="EamA" evidence="8">
    <location>
        <begin position="150"/>
        <end position="282"/>
    </location>
</feature>
<dbReference type="PANTHER" id="PTHR42920">
    <property type="entry name" value="OS03G0707200 PROTEIN-RELATED"/>
    <property type="match status" value="1"/>
</dbReference>
<feature type="transmembrane region" description="Helical" evidence="7">
    <location>
        <begin position="179"/>
        <end position="199"/>
    </location>
</feature>
<evidence type="ECO:0000256" key="6">
    <source>
        <dbReference type="ARBA" id="ARBA00023136"/>
    </source>
</evidence>
<gene>
    <name evidence="9" type="ORF">SAMN05660923_01394</name>
</gene>
<dbReference type="InterPro" id="IPR051258">
    <property type="entry name" value="Diverse_Substrate_Transporter"/>
</dbReference>
<dbReference type="SUPFAM" id="SSF103481">
    <property type="entry name" value="Multidrug resistance efflux transporter EmrE"/>
    <property type="match status" value="2"/>
</dbReference>
<dbReference type="InterPro" id="IPR037185">
    <property type="entry name" value="EmrE-like"/>
</dbReference>
<evidence type="ECO:0000256" key="5">
    <source>
        <dbReference type="ARBA" id="ARBA00022989"/>
    </source>
</evidence>
<sequence>MKNKSSIYADISLLIVAIIWGSGFVVTKNTLSHITPFYLLVFRFMISFILMALVFFNKFKKAKLEDWKAGFLIGIFLFGGFATQTVGLNYTTAGKQAFITGSNVVMVPFIYWAISKKKPDIYETIAVFLCFTGIGILSLEGDIYNLRFGYGEFLTFICAILYAFHIATIGYYAKKHDPIILSIIQILVAGILSIIFALSFEPKPVEIAEEALISILYLAVFSTLIAFSVQNVAQKYTSSTHTAIILSMEAVFGGIMSLIFLKEPFTIKFAIGCMAILISILTTETKWKFLKRGTEKG</sequence>
<evidence type="ECO:0000256" key="1">
    <source>
        <dbReference type="ARBA" id="ARBA00004651"/>
    </source>
</evidence>
<feature type="transmembrane region" description="Helical" evidence="7">
    <location>
        <begin position="241"/>
        <end position="261"/>
    </location>
</feature>
<feature type="transmembrane region" description="Helical" evidence="7">
    <location>
        <begin position="69"/>
        <end position="90"/>
    </location>
</feature>
<feature type="transmembrane region" description="Helical" evidence="7">
    <location>
        <begin position="7"/>
        <end position="25"/>
    </location>
</feature>
<dbReference type="RefSeq" id="WP_093752175.1">
    <property type="nucleotide sequence ID" value="NZ_BSYN01000007.1"/>
</dbReference>